<proteinExistence type="predicted"/>
<comment type="caution">
    <text evidence="2">The sequence shown here is derived from an EMBL/GenBank/DDBJ whole genome shotgun (WGS) entry which is preliminary data.</text>
</comment>
<feature type="signal peptide" evidence="1">
    <location>
        <begin position="1"/>
        <end position="17"/>
    </location>
</feature>
<feature type="chain" id="PRO_5021219528" evidence="1">
    <location>
        <begin position="18"/>
        <end position="132"/>
    </location>
</feature>
<name>A0A507CJU0_9FUNG</name>
<dbReference type="EMBL" id="QEAN01000338">
    <property type="protein sequence ID" value="TPX39809.1"/>
    <property type="molecule type" value="Genomic_DNA"/>
</dbReference>
<protein>
    <submittedName>
        <fullName evidence="2">Uncharacterized protein</fullName>
    </submittedName>
</protein>
<evidence type="ECO:0000256" key="1">
    <source>
        <dbReference type="SAM" id="SignalP"/>
    </source>
</evidence>
<reference evidence="2 3" key="1">
    <citation type="journal article" date="2019" name="Sci. Rep.">
        <title>Comparative genomics of chytrid fungi reveal insights into the obligate biotrophic and pathogenic lifestyle of Synchytrium endobioticum.</title>
        <authorList>
            <person name="van de Vossenberg B.T.L.H."/>
            <person name="Warris S."/>
            <person name="Nguyen H.D.T."/>
            <person name="van Gent-Pelzer M.P.E."/>
            <person name="Joly D.L."/>
            <person name="van de Geest H.C."/>
            <person name="Bonants P.J.M."/>
            <person name="Smith D.S."/>
            <person name="Levesque C.A."/>
            <person name="van der Lee T.A.J."/>
        </authorList>
    </citation>
    <scope>NUCLEOTIDE SEQUENCE [LARGE SCALE GENOMIC DNA]</scope>
    <source>
        <strain evidence="2 3">MB42</strain>
    </source>
</reference>
<accession>A0A507CJU0</accession>
<dbReference type="AlphaFoldDB" id="A0A507CJU0"/>
<dbReference type="Proteomes" id="UP000317494">
    <property type="component" value="Unassembled WGS sequence"/>
</dbReference>
<keyword evidence="3" id="KW-1185">Reference proteome</keyword>
<sequence length="132" mass="15076">MLAKILLGLFACGAVIASPYMSHNKYNINEYAPLAYGSGERYHGPYYGKDYYGQDVYHDVFAKTGSPGHDFGGFELDREGLYAKEIICPAYYKIVYTTIPAQCHCDTKTEYVKPHAFDMKDVKFNKEYHVPY</sequence>
<keyword evidence="1" id="KW-0732">Signal</keyword>
<evidence type="ECO:0000313" key="3">
    <source>
        <dbReference type="Proteomes" id="UP000317494"/>
    </source>
</evidence>
<gene>
    <name evidence="2" type="ORF">SeMB42_g06244</name>
</gene>
<organism evidence="2 3">
    <name type="scientific">Synchytrium endobioticum</name>
    <dbReference type="NCBI Taxonomy" id="286115"/>
    <lineage>
        <taxon>Eukaryota</taxon>
        <taxon>Fungi</taxon>
        <taxon>Fungi incertae sedis</taxon>
        <taxon>Chytridiomycota</taxon>
        <taxon>Chytridiomycota incertae sedis</taxon>
        <taxon>Chytridiomycetes</taxon>
        <taxon>Synchytriales</taxon>
        <taxon>Synchytriaceae</taxon>
        <taxon>Synchytrium</taxon>
    </lineage>
</organism>
<evidence type="ECO:0000313" key="2">
    <source>
        <dbReference type="EMBL" id="TPX39809.1"/>
    </source>
</evidence>
<dbReference type="VEuPathDB" id="FungiDB:SeMB42_g06244"/>